<dbReference type="Proteomes" id="UP000002698">
    <property type="component" value="Chromosome"/>
</dbReference>
<dbReference type="EMBL" id="CR936257">
    <property type="protein sequence ID" value="CAI49758.1"/>
    <property type="molecule type" value="Genomic_DNA"/>
</dbReference>
<dbReference type="RefSeq" id="WP_011323379.1">
    <property type="nucleotide sequence ID" value="NC_007426.1"/>
</dbReference>
<dbReference type="KEGG" id="nph:NP_7058A"/>
<dbReference type="AlphaFoldDB" id="Q3ILS5"/>
<evidence type="ECO:0000313" key="1">
    <source>
        <dbReference type="EMBL" id="CAI49758.1"/>
    </source>
</evidence>
<dbReference type="GeneID" id="3703489"/>
<evidence type="ECO:0000313" key="2">
    <source>
        <dbReference type="EMBL" id="CAI50945.1"/>
    </source>
</evidence>
<dbReference type="Proteomes" id="UP000002698">
    <property type="component" value="Plasmid PL23"/>
</dbReference>
<dbReference type="EMBL" id="CR936259">
    <property type="protein sequence ID" value="CAI50945.1"/>
    <property type="molecule type" value="Genomic_DNA"/>
</dbReference>
<dbReference type="EnsemblBacteria" id="CAI50945">
    <property type="protein sequence ID" value="CAI50945"/>
    <property type="gene ID" value="NP_7058A"/>
</dbReference>
<reference evidence="2 3" key="1">
    <citation type="journal article" date="2005" name="Genome Res.">
        <title>Living with two extremes: conclusions from the genome sequence of Natronomonas pharaonis.</title>
        <authorList>
            <person name="Falb M."/>
            <person name="Pfeiffer F."/>
            <person name="Palm P."/>
            <person name="Rodewald K."/>
            <person name="Hickmann V."/>
            <person name="Tittor J."/>
            <person name="Oesterhelt D."/>
        </authorList>
    </citation>
    <scope>NUCLEOTIDE SEQUENCE [LARGE SCALE GENOMIC DNA]</scope>
    <source>
        <strain evidence="3">ATCC 35678 / DSM 2160 / CIP 103997 / JCM 8858 / NBRC 14720 / NCIMB 2260 / Gabara</strain>
        <strain evidence="2">Gabara</strain>
        <plasmid evidence="2">PL23</plasmid>
    </source>
</reference>
<accession>Q3ILS5</accession>
<keyword evidence="3" id="KW-1185">Reference proteome</keyword>
<protein>
    <submittedName>
        <fullName evidence="2">Uncharacterized protein</fullName>
    </submittedName>
</protein>
<evidence type="ECO:0000313" key="3">
    <source>
        <dbReference type="Proteomes" id="UP000002698"/>
    </source>
</evidence>
<gene>
    <name evidence="1" type="ordered locus">NP_3334A</name>
    <name evidence="2" type="ordered locus">NP_7058A</name>
</gene>
<dbReference type="KEGG" id="nph:NP_3334A"/>
<sequence>MSLSRTPGPVDHEADCEYPCCDEDAVACVPDPGTIAGKRFCDFHLALWADCDRGDWDILDQLDVRHLAADDSFLKLDDAPPELERKVRYERIGVDHRGLAHYIVPGRRDDEAETIIVVDADLELVDSGTIPAHATLEDWVDHIKTDRRWVEVDDRFHPRRGDD</sequence>
<dbReference type="STRING" id="348780.NP_3334A"/>
<name>Q3ILS5_NATPD</name>
<proteinExistence type="predicted"/>
<dbReference type="EnsemblBacteria" id="CAI49758">
    <property type="protein sequence ID" value="CAI49758"/>
    <property type="gene ID" value="NP_3334A"/>
</dbReference>
<dbReference type="HOGENOM" id="CLU_1623508_0_0_2"/>
<organism evidence="2 3">
    <name type="scientific">Natronomonas pharaonis (strain ATCC 35678 / DSM 2160 / CIP 103997 / JCM 8858 / NBRC 14720 / NCIMB 2260 / Gabara)</name>
    <name type="common">Halobacterium pharaonis</name>
    <dbReference type="NCBI Taxonomy" id="348780"/>
    <lineage>
        <taxon>Archaea</taxon>
        <taxon>Methanobacteriati</taxon>
        <taxon>Methanobacteriota</taxon>
        <taxon>Stenosarchaea group</taxon>
        <taxon>Halobacteria</taxon>
        <taxon>Halobacteriales</taxon>
        <taxon>Natronomonadaceae</taxon>
        <taxon>Natronomonas</taxon>
    </lineage>
</organism>
<geneLocation type="plasmid" evidence="2 3">
    <name>PL23</name>
</geneLocation>
<keyword evidence="2" id="KW-0614">Plasmid</keyword>